<protein>
    <submittedName>
        <fullName evidence="1">Uncharacterized protein</fullName>
    </submittedName>
</protein>
<proteinExistence type="predicted"/>
<dbReference type="EMBL" id="JANSHE010001595">
    <property type="protein sequence ID" value="KAJ3001936.1"/>
    <property type="molecule type" value="Genomic_DNA"/>
</dbReference>
<name>A0ACC1PUT5_9APHY</name>
<organism evidence="1 2">
    <name type="scientific">Trametes sanguinea</name>
    <dbReference type="NCBI Taxonomy" id="158606"/>
    <lineage>
        <taxon>Eukaryota</taxon>
        <taxon>Fungi</taxon>
        <taxon>Dikarya</taxon>
        <taxon>Basidiomycota</taxon>
        <taxon>Agaricomycotina</taxon>
        <taxon>Agaricomycetes</taxon>
        <taxon>Polyporales</taxon>
        <taxon>Polyporaceae</taxon>
        <taxon>Trametes</taxon>
    </lineage>
</organism>
<comment type="caution">
    <text evidence="1">The sequence shown here is derived from an EMBL/GenBank/DDBJ whole genome shotgun (WGS) entry which is preliminary data.</text>
</comment>
<sequence>MRHDFTNSTPLIPLPSTSRPPLCKHSKAGAKAEPGLGRAEALLDGPVHCPYGPELSQAEPKPRHMGRAEPCPSLYKSRRMWSSSGSKSGAALNSIGMQTAMQANACWFDSFAGGSVLRSFWQANLTIQ</sequence>
<gene>
    <name evidence="1" type="ORF">NUW54_g6122</name>
</gene>
<reference evidence="1" key="1">
    <citation type="submission" date="2022-08" db="EMBL/GenBank/DDBJ databases">
        <title>Genome Sequence of Pycnoporus sanguineus.</title>
        <authorList>
            <person name="Buettner E."/>
        </authorList>
    </citation>
    <scope>NUCLEOTIDE SEQUENCE</scope>
    <source>
        <strain evidence="1">CG-C14</strain>
    </source>
</reference>
<accession>A0ACC1PUT5</accession>
<keyword evidence="2" id="KW-1185">Reference proteome</keyword>
<evidence type="ECO:0000313" key="2">
    <source>
        <dbReference type="Proteomes" id="UP001144978"/>
    </source>
</evidence>
<evidence type="ECO:0000313" key="1">
    <source>
        <dbReference type="EMBL" id="KAJ3001936.1"/>
    </source>
</evidence>
<dbReference type="Proteomes" id="UP001144978">
    <property type="component" value="Unassembled WGS sequence"/>
</dbReference>